<keyword evidence="3" id="KW-0560">Oxidoreductase</keyword>
<evidence type="ECO:0000256" key="4">
    <source>
        <dbReference type="SAM" id="MobiDB-lite"/>
    </source>
</evidence>
<evidence type="ECO:0000256" key="2">
    <source>
        <dbReference type="ARBA" id="ARBA00008785"/>
    </source>
</evidence>
<dbReference type="GO" id="GO:0004471">
    <property type="term" value="F:malate dehydrogenase (decarboxylating) (NAD+) activity"/>
    <property type="evidence" value="ECO:0007669"/>
    <property type="project" value="TreeGrafter"/>
</dbReference>
<dbReference type="InterPro" id="IPR001891">
    <property type="entry name" value="Malic_OxRdtase"/>
</dbReference>
<sequence length="700" mass="76652">MIRLARVSSTSFNSSSRPALVDLRNRIVLASRARALGTAGAPGSSPEGDGIDGPLISDKGLQAIEATSSSKNEPRWRYHRGVPDLRQELPTYVRDLGKPVLADPLVNKGTAFLWSERERFHLRGLLPARMVTMEEQTAKVLEEYREGAWDKAARDPNDEMVSAGLTPDNIRKWEYLTGIQGQNETLYYRVLMDNFAEMASVVYTPTVGWACLNFSRMFRVARGMYFSSRDKGHMVSIAYNWPSHEVDAIVVTDGSRILGLGDLGMNGMGISIGKLDLYVAAAGFHPARVLPCVIDVGTNNPKLRKDKSYLGLNQPRIEGDEYLQVVDEFVAAVKARWPKVLIQFEDFRTEYAYKLLERYRYDHLCFNDDIQGTAATALAGIYAGLAAIGKPYSDIRHMRFVVCGAGSAGMGVIQWLCKAMEKHGADHDEAARNFWILDADGLLTEARVSGVDKLTQRFARPAADGEMADGAGVEEVVTKVRPDVLLGLSGAGRIWSPKTIEALAEGTERPLIFPMSNPSHKSECSAEDAAKYAKGRGIFASGSPFEDAAFDGKVLPSNQSNNLYVFPGLALGAKLCQATLVTDGMIMAASEALAACNRPEDLAKGRIYPGLSDVRSISARVAAAVMKQAHLEGVATREQAIAAIEKDLRAFGDDTEQDGDARDGEEGEDGMKTFLYKYVVNEMYFPVYTPLAYVPRGVLE</sequence>
<dbReference type="InterPro" id="IPR012301">
    <property type="entry name" value="Malic_N_dom"/>
</dbReference>
<evidence type="ECO:0000259" key="6">
    <source>
        <dbReference type="SMART" id="SM01274"/>
    </source>
</evidence>
<feature type="domain" description="Malic enzyme N-terminal" evidence="6">
    <location>
        <begin position="180"/>
        <end position="360"/>
    </location>
</feature>
<comment type="similarity">
    <text evidence="2">Belongs to the malic enzymes family.</text>
</comment>
<dbReference type="AlphaFoldDB" id="A0A097IUK6"/>
<dbReference type="SMART" id="SM01274">
    <property type="entry name" value="malic"/>
    <property type="match status" value="1"/>
</dbReference>
<feature type="region of interest" description="Disordered" evidence="4">
    <location>
        <begin position="37"/>
        <end position="56"/>
    </location>
</feature>
<dbReference type="InterPro" id="IPR037062">
    <property type="entry name" value="Malic_N_dom_sf"/>
</dbReference>
<evidence type="ECO:0000313" key="7">
    <source>
        <dbReference type="EMBL" id="AIT70134.1"/>
    </source>
</evidence>
<dbReference type="InterPro" id="IPR036291">
    <property type="entry name" value="NAD(P)-bd_dom_sf"/>
</dbReference>
<dbReference type="Pfam" id="PF03949">
    <property type="entry name" value="Malic_M"/>
    <property type="match status" value="1"/>
</dbReference>
<reference evidence="7" key="1">
    <citation type="journal article" date="2014" name="PLoS ONE">
        <title>Phylogeny of c4-photosynthesis enzymes based on algal transcriptomic and genomic data supports an archaeal/proteobacterial origin and multiple duplication for most c4-related genes.</title>
        <authorList>
            <person name="Chi S."/>
            <person name="Wu S."/>
            <person name="Yu J."/>
            <person name="Wang X."/>
            <person name="Tang X."/>
            <person name="Liu T."/>
        </authorList>
    </citation>
    <scope>NUCLEOTIDE SEQUENCE</scope>
    <source>
        <strain evidence="7">RAPY-2088042</strain>
    </source>
</reference>
<protein>
    <submittedName>
        <fullName evidence="7">Malic enzyme</fullName>
    </submittedName>
</protein>
<dbReference type="EMBL" id="KM113548">
    <property type="protein sequence ID" value="AIT70134.1"/>
    <property type="molecule type" value="mRNA"/>
</dbReference>
<dbReference type="InterPro" id="IPR046346">
    <property type="entry name" value="Aminoacid_DH-like_N_sf"/>
</dbReference>
<evidence type="ECO:0000256" key="1">
    <source>
        <dbReference type="ARBA" id="ARBA00001946"/>
    </source>
</evidence>
<dbReference type="NCBIfam" id="NF010052">
    <property type="entry name" value="PRK13529.1"/>
    <property type="match status" value="1"/>
</dbReference>
<dbReference type="Gene3D" id="3.40.50.720">
    <property type="entry name" value="NAD(P)-binding Rossmann-like Domain"/>
    <property type="match status" value="1"/>
</dbReference>
<dbReference type="GO" id="GO:0051287">
    <property type="term" value="F:NAD binding"/>
    <property type="evidence" value="ECO:0007669"/>
    <property type="project" value="InterPro"/>
</dbReference>
<dbReference type="PANTHER" id="PTHR23406">
    <property type="entry name" value="MALIC ENZYME-RELATED"/>
    <property type="match status" value="1"/>
</dbReference>
<dbReference type="Gene3D" id="3.40.50.10380">
    <property type="entry name" value="Malic enzyme, N-terminal domain"/>
    <property type="match status" value="1"/>
</dbReference>
<dbReference type="Pfam" id="PF00390">
    <property type="entry name" value="malic"/>
    <property type="match status" value="1"/>
</dbReference>
<dbReference type="GO" id="GO:0005739">
    <property type="term" value="C:mitochondrion"/>
    <property type="evidence" value="ECO:0007669"/>
    <property type="project" value="TreeGrafter"/>
</dbReference>
<dbReference type="SUPFAM" id="SSF53223">
    <property type="entry name" value="Aminoacid dehydrogenase-like, N-terminal domain"/>
    <property type="match status" value="1"/>
</dbReference>
<evidence type="ECO:0000256" key="3">
    <source>
        <dbReference type="ARBA" id="ARBA00023002"/>
    </source>
</evidence>
<gene>
    <name evidence="7" type="primary">me</name>
</gene>
<organism evidence="7">
    <name type="scientific">Saccharina sculpera</name>
    <dbReference type="NCBI Taxonomy" id="416830"/>
    <lineage>
        <taxon>Eukaryota</taxon>
        <taxon>Sar</taxon>
        <taxon>Stramenopiles</taxon>
        <taxon>Ochrophyta</taxon>
        <taxon>PX clade</taxon>
        <taxon>Phaeophyceae</taxon>
        <taxon>Laminariales</taxon>
        <taxon>Laminariaceae</taxon>
        <taxon>Saccharina</taxon>
    </lineage>
</organism>
<name>A0A097IUK6_9PHAE</name>
<dbReference type="PANTHER" id="PTHR23406:SF32">
    <property type="entry name" value="NADP-DEPENDENT MALIC ENZYME"/>
    <property type="match status" value="1"/>
</dbReference>
<feature type="domain" description="Malic enzyme NAD-binding" evidence="5">
    <location>
        <begin position="370"/>
        <end position="630"/>
    </location>
</feature>
<accession>A0A097IUK6</accession>
<dbReference type="SUPFAM" id="SSF51735">
    <property type="entry name" value="NAD(P)-binding Rossmann-fold domains"/>
    <property type="match status" value="1"/>
</dbReference>
<dbReference type="InterPro" id="IPR012302">
    <property type="entry name" value="Malic_NAD-bd"/>
</dbReference>
<dbReference type="SMART" id="SM00919">
    <property type="entry name" value="Malic_M"/>
    <property type="match status" value="1"/>
</dbReference>
<dbReference type="GO" id="GO:0006108">
    <property type="term" value="P:malate metabolic process"/>
    <property type="evidence" value="ECO:0007669"/>
    <property type="project" value="TreeGrafter"/>
</dbReference>
<evidence type="ECO:0000259" key="5">
    <source>
        <dbReference type="SMART" id="SM00919"/>
    </source>
</evidence>
<proteinExistence type="evidence at transcript level"/>
<dbReference type="PRINTS" id="PR00072">
    <property type="entry name" value="MALOXRDTASE"/>
</dbReference>
<comment type="cofactor">
    <cofactor evidence="1">
        <name>Mg(2+)</name>
        <dbReference type="ChEBI" id="CHEBI:18420"/>
    </cofactor>
</comment>